<dbReference type="PROSITE" id="PS50851">
    <property type="entry name" value="CHEW"/>
    <property type="match status" value="2"/>
</dbReference>
<comment type="caution">
    <text evidence="2">The sequence shown here is derived from an EMBL/GenBank/DDBJ whole genome shotgun (WGS) entry which is preliminary data.</text>
</comment>
<dbReference type="CDD" id="cd00588">
    <property type="entry name" value="CheW_like"/>
    <property type="match status" value="1"/>
</dbReference>
<keyword evidence="3" id="KW-1185">Reference proteome</keyword>
<dbReference type="Gene3D" id="2.30.30.40">
    <property type="entry name" value="SH3 Domains"/>
    <property type="match status" value="2"/>
</dbReference>
<dbReference type="GO" id="GO:0006935">
    <property type="term" value="P:chemotaxis"/>
    <property type="evidence" value="ECO:0007669"/>
    <property type="project" value="InterPro"/>
</dbReference>
<dbReference type="SUPFAM" id="SSF50341">
    <property type="entry name" value="CheW-like"/>
    <property type="match status" value="2"/>
</dbReference>
<evidence type="ECO:0000259" key="1">
    <source>
        <dbReference type="PROSITE" id="PS50851"/>
    </source>
</evidence>
<dbReference type="GO" id="GO:0005829">
    <property type="term" value="C:cytosol"/>
    <property type="evidence" value="ECO:0007669"/>
    <property type="project" value="TreeGrafter"/>
</dbReference>
<protein>
    <submittedName>
        <fullName evidence="2">Chemotaxis protein CheW</fullName>
    </submittedName>
</protein>
<dbReference type="Gene3D" id="2.40.50.180">
    <property type="entry name" value="CheA-289, Domain 4"/>
    <property type="match status" value="2"/>
</dbReference>
<dbReference type="AlphaFoldDB" id="A0A928X1J5"/>
<feature type="domain" description="CheW-like" evidence="1">
    <location>
        <begin position="212"/>
        <end position="351"/>
    </location>
</feature>
<dbReference type="InterPro" id="IPR002545">
    <property type="entry name" value="CheW-lke_dom"/>
</dbReference>
<name>A0A928X1J5_LEPEC</name>
<dbReference type="PANTHER" id="PTHR22617">
    <property type="entry name" value="CHEMOTAXIS SENSOR HISTIDINE KINASE-RELATED"/>
    <property type="match status" value="1"/>
</dbReference>
<evidence type="ECO:0000313" key="3">
    <source>
        <dbReference type="Proteomes" id="UP000615026"/>
    </source>
</evidence>
<dbReference type="GO" id="GO:0007165">
    <property type="term" value="P:signal transduction"/>
    <property type="evidence" value="ECO:0007669"/>
    <property type="project" value="InterPro"/>
</dbReference>
<sequence length="357" mass="39787">METSYCLFEINQHLGAINTAYLEEIIALPELILIPNAPSGIVGVIDLRGDVLPVVDLRLSIEAQAQPYLLTDSIIVLKQADLRIGIIVNNVQEIRELTTQGMVTELSGHQSWIDPDVTSFFDGIILNETEIVILSAPQHWFNPGEIQQVISITRFLVDDFYQSRPDQSERALGGKDIPFFATNASSQEQKIFRQRAENLRCPLDESQTTTDSKTLIVLALHSNLVGIDATCVREFITIDQATPVPCCPRHIIGNTNLRGDVVTVIDISEPLGLSAKKLARNPKAVVIELENILAAIVIEDVRDAMFEVNANNIQQESTLSQRYSYVQGEVPYDDQKLYILDLPKLFHSDELIVNEAL</sequence>
<dbReference type="SMART" id="SM00260">
    <property type="entry name" value="CheW"/>
    <property type="match status" value="2"/>
</dbReference>
<dbReference type="PANTHER" id="PTHR22617:SF23">
    <property type="entry name" value="CHEMOTAXIS PROTEIN CHEW"/>
    <property type="match status" value="1"/>
</dbReference>
<proteinExistence type="predicted"/>
<reference evidence="2" key="1">
    <citation type="submission" date="2020-10" db="EMBL/GenBank/DDBJ databases">
        <authorList>
            <person name="Castelo-Branco R."/>
            <person name="Eusebio N."/>
            <person name="Adriana R."/>
            <person name="Vieira A."/>
            <person name="Brugerolle De Fraissinette N."/>
            <person name="Rezende De Castro R."/>
            <person name="Schneider M.P."/>
            <person name="Vasconcelos V."/>
            <person name="Leao P.N."/>
        </authorList>
    </citation>
    <scope>NUCLEOTIDE SEQUENCE</scope>
    <source>
        <strain evidence="2">LEGE 11479</strain>
    </source>
</reference>
<dbReference type="InterPro" id="IPR036061">
    <property type="entry name" value="CheW-like_dom_sf"/>
</dbReference>
<dbReference type="Proteomes" id="UP000615026">
    <property type="component" value="Unassembled WGS sequence"/>
</dbReference>
<dbReference type="Pfam" id="PF01584">
    <property type="entry name" value="CheW"/>
    <property type="match status" value="2"/>
</dbReference>
<dbReference type="RefSeq" id="WP_193993251.1">
    <property type="nucleotide sequence ID" value="NZ_JADEXP010000086.1"/>
</dbReference>
<accession>A0A928X1J5</accession>
<gene>
    <name evidence="2" type="ORF">IQ260_11525</name>
</gene>
<dbReference type="InterPro" id="IPR039315">
    <property type="entry name" value="CheW"/>
</dbReference>
<evidence type="ECO:0000313" key="2">
    <source>
        <dbReference type="EMBL" id="MBE9067284.1"/>
    </source>
</evidence>
<dbReference type="EMBL" id="JADEXP010000086">
    <property type="protein sequence ID" value="MBE9067284.1"/>
    <property type="molecule type" value="Genomic_DNA"/>
</dbReference>
<organism evidence="2 3">
    <name type="scientific">Leptolyngbya cf. ectocarpi LEGE 11479</name>
    <dbReference type="NCBI Taxonomy" id="1828722"/>
    <lineage>
        <taxon>Bacteria</taxon>
        <taxon>Bacillati</taxon>
        <taxon>Cyanobacteriota</taxon>
        <taxon>Cyanophyceae</taxon>
        <taxon>Leptolyngbyales</taxon>
        <taxon>Leptolyngbyaceae</taxon>
        <taxon>Leptolyngbya group</taxon>
        <taxon>Leptolyngbya</taxon>
    </lineage>
</organism>
<feature type="domain" description="CheW-like" evidence="1">
    <location>
        <begin position="2"/>
        <end position="146"/>
    </location>
</feature>